<evidence type="ECO:0000313" key="2">
    <source>
        <dbReference type="EMBL" id="CAL1672125.1"/>
    </source>
</evidence>
<name>A0AAV2MXI6_9HYME</name>
<comment type="caution">
    <text evidence="2">The sequence shown here is derived from an EMBL/GenBank/DDBJ whole genome shotgun (WGS) entry which is preliminary data.</text>
</comment>
<reference evidence="2" key="1">
    <citation type="submission" date="2024-04" db="EMBL/GenBank/DDBJ databases">
        <authorList>
            <consortium name="Molecular Ecology Group"/>
        </authorList>
    </citation>
    <scope>NUCLEOTIDE SEQUENCE</scope>
</reference>
<keyword evidence="3" id="KW-1185">Reference proteome</keyword>
<proteinExistence type="predicted"/>
<feature type="compositionally biased region" description="Basic and acidic residues" evidence="1">
    <location>
        <begin position="76"/>
        <end position="86"/>
    </location>
</feature>
<feature type="region of interest" description="Disordered" evidence="1">
    <location>
        <begin position="76"/>
        <end position="132"/>
    </location>
</feature>
<dbReference type="AlphaFoldDB" id="A0AAV2MXI6"/>
<accession>A0AAV2MXI6</accession>
<sequence>MVERGTDAPPLEELMPKDHGTERGVQTDPPYDEMACPSQIEKHRGNTDVDLGPISVRVDILYERLAILEERFGSPREMATTEKSGKETVVPTTKRGEVDRGGGEKGGEAEDPNWDLFFSARLPNTAPPSKGG</sequence>
<feature type="compositionally biased region" description="Basic and acidic residues" evidence="1">
    <location>
        <begin position="94"/>
        <end position="108"/>
    </location>
</feature>
<gene>
    <name evidence="2" type="ORF">LPLAT_LOCUS5531</name>
</gene>
<evidence type="ECO:0000256" key="1">
    <source>
        <dbReference type="SAM" id="MobiDB-lite"/>
    </source>
</evidence>
<organism evidence="2 3">
    <name type="scientific">Lasius platythorax</name>
    <dbReference type="NCBI Taxonomy" id="488582"/>
    <lineage>
        <taxon>Eukaryota</taxon>
        <taxon>Metazoa</taxon>
        <taxon>Ecdysozoa</taxon>
        <taxon>Arthropoda</taxon>
        <taxon>Hexapoda</taxon>
        <taxon>Insecta</taxon>
        <taxon>Pterygota</taxon>
        <taxon>Neoptera</taxon>
        <taxon>Endopterygota</taxon>
        <taxon>Hymenoptera</taxon>
        <taxon>Apocrita</taxon>
        <taxon>Aculeata</taxon>
        <taxon>Formicoidea</taxon>
        <taxon>Formicidae</taxon>
        <taxon>Formicinae</taxon>
        <taxon>Lasius</taxon>
        <taxon>Lasius</taxon>
    </lineage>
</organism>
<dbReference type="Proteomes" id="UP001497644">
    <property type="component" value="Unassembled WGS sequence"/>
</dbReference>
<feature type="region of interest" description="Disordered" evidence="1">
    <location>
        <begin position="1"/>
        <end position="36"/>
    </location>
</feature>
<protein>
    <submittedName>
        <fullName evidence="2">Uncharacterized protein</fullName>
    </submittedName>
</protein>
<evidence type="ECO:0000313" key="3">
    <source>
        <dbReference type="Proteomes" id="UP001497644"/>
    </source>
</evidence>
<dbReference type="EMBL" id="CAXIPU020000446">
    <property type="protein sequence ID" value="CAL1672125.1"/>
    <property type="molecule type" value="Genomic_DNA"/>
</dbReference>